<keyword evidence="4" id="KW-1185">Reference proteome</keyword>
<dbReference type="OrthoDB" id="20734at2759"/>
<evidence type="ECO:0000313" key="4">
    <source>
        <dbReference type="Proteomes" id="UP000053447"/>
    </source>
</evidence>
<dbReference type="Pfam" id="PF10356">
    <property type="entry name" value="RRG7"/>
    <property type="match status" value="2"/>
</dbReference>
<reference evidence="4" key="1">
    <citation type="journal article" date="2016" name="Nat. Commun.">
        <title>Genome analysis of three Pneumocystis species reveals adaptation mechanisms to life exclusively in mammalian hosts.</title>
        <authorList>
            <person name="Ma L."/>
            <person name="Chen Z."/>
            <person name="Huang D.W."/>
            <person name="Kutty G."/>
            <person name="Ishihara M."/>
            <person name="Wang H."/>
            <person name="Abouelleil A."/>
            <person name="Bishop L."/>
            <person name="Davey E."/>
            <person name="Deng R."/>
            <person name="Deng X."/>
            <person name="Fan L."/>
            <person name="Fantoni G."/>
            <person name="Fitzgerald M."/>
            <person name="Gogineni E."/>
            <person name="Goldberg J.M."/>
            <person name="Handley G."/>
            <person name="Hu X."/>
            <person name="Huber C."/>
            <person name="Jiao X."/>
            <person name="Jones K."/>
            <person name="Levin J.Z."/>
            <person name="Liu Y."/>
            <person name="Macdonald P."/>
            <person name="Melnikov A."/>
            <person name="Raley C."/>
            <person name="Sassi M."/>
            <person name="Sherman B.T."/>
            <person name="Song X."/>
            <person name="Sykes S."/>
            <person name="Tran B."/>
            <person name="Walsh L."/>
            <person name="Xia Y."/>
            <person name="Yang J."/>
            <person name="Young S."/>
            <person name="Zeng Q."/>
            <person name="Zheng X."/>
            <person name="Stephens R."/>
            <person name="Nusbaum C."/>
            <person name="Birren B.W."/>
            <person name="Azadi P."/>
            <person name="Lempicki R.A."/>
            <person name="Cuomo C.A."/>
            <person name="Kovacs J.A."/>
        </authorList>
    </citation>
    <scope>NUCLEOTIDE SEQUENCE [LARGE SCALE GENOMIC DNA]</scope>
    <source>
        <strain evidence="4">RU7</strain>
    </source>
</reference>
<dbReference type="GO" id="GO:0003676">
    <property type="term" value="F:nucleic acid binding"/>
    <property type="evidence" value="ECO:0007669"/>
    <property type="project" value="InterPro"/>
</dbReference>
<dbReference type="AlphaFoldDB" id="A0A0W4ZRF8"/>
<dbReference type="GO" id="GO:0005739">
    <property type="term" value="C:mitochondrion"/>
    <property type="evidence" value="ECO:0007669"/>
    <property type="project" value="UniProtKB-SubCell"/>
</dbReference>
<dbReference type="PANTHER" id="PTHR28133">
    <property type="entry name" value="REQUIRED FOR RESPIRATORY GROWTH PROTEIN 7, MITOCHONDRIAL"/>
    <property type="match status" value="1"/>
</dbReference>
<organism evidence="3 4">
    <name type="scientific">Pneumocystis jirovecii (strain RU7)</name>
    <name type="common">Human pneumocystis pneumonia agent</name>
    <dbReference type="NCBI Taxonomy" id="1408657"/>
    <lineage>
        <taxon>Eukaryota</taxon>
        <taxon>Fungi</taxon>
        <taxon>Dikarya</taxon>
        <taxon>Ascomycota</taxon>
        <taxon>Taphrinomycotina</taxon>
        <taxon>Pneumocystomycetes</taxon>
        <taxon>Pneumocystaceae</taxon>
        <taxon>Pneumocystis</taxon>
    </lineage>
</organism>
<dbReference type="EMBL" id="LFWA01000006">
    <property type="protein sequence ID" value="KTW30968.1"/>
    <property type="molecule type" value="Genomic_DNA"/>
</dbReference>
<sequence length="217" mass="25065">MTLINKPNFYGLKRPNHMNLKEFFKYAQNNSLNPQSPYYKGVFYEYIVQNTLQRYNMDLKHVGGANDHGIDLRGNWYYRGKQTRYQCPVIIQCRNEQKKTGTQCVREMEGVLSTESNNTLGLISCCGFTQIAQRQLLKASKAIAMCVILPRGNNGYLQQFIWNMKVNELIKGLGVQIRYIEKTDEKSGVGEGPYQELVLTIDDQIIKQGRNYEEKIS</sequence>
<protein>
    <submittedName>
        <fullName evidence="3">Uncharacterized protein</fullName>
    </submittedName>
</protein>
<dbReference type="GeneID" id="28940038"/>
<dbReference type="PANTHER" id="PTHR28133:SF1">
    <property type="entry name" value="REQUIRED FOR RESPIRATORY GROWTH PROTEIN 7, MITOCHONDRIAL"/>
    <property type="match status" value="1"/>
</dbReference>
<dbReference type="InterPro" id="IPR011856">
    <property type="entry name" value="tRNA_endonuc-like_dom_sf"/>
</dbReference>
<dbReference type="VEuPathDB" id="FungiDB:T551_01520"/>
<evidence type="ECO:0000313" key="3">
    <source>
        <dbReference type="EMBL" id="KTW30968.1"/>
    </source>
</evidence>
<keyword evidence="2" id="KW-0496">Mitochondrion</keyword>
<dbReference type="RefSeq" id="XP_018229958.1">
    <property type="nucleotide sequence ID" value="XM_018373783.1"/>
</dbReference>
<gene>
    <name evidence="3" type="ORF">T551_01520</name>
</gene>
<dbReference type="SUPFAM" id="SSF52980">
    <property type="entry name" value="Restriction endonuclease-like"/>
    <property type="match status" value="1"/>
</dbReference>
<dbReference type="Proteomes" id="UP000053447">
    <property type="component" value="Unassembled WGS sequence"/>
</dbReference>
<evidence type="ECO:0000256" key="1">
    <source>
        <dbReference type="ARBA" id="ARBA00004173"/>
    </source>
</evidence>
<comment type="subcellular location">
    <subcellularLocation>
        <location evidence="1">Mitochondrion</location>
    </subcellularLocation>
</comment>
<dbReference type="GO" id="GO:0006302">
    <property type="term" value="P:double-strand break repair"/>
    <property type="evidence" value="ECO:0007669"/>
    <property type="project" value="UniProtKB-ARBA"/>
</dbReference>
<dbReference type="InterPro" id="IPR011335">
    <property type="entry name" value="Restrct_endonuc-II-like"/>
</dbReference>
<evidence type="ECO:0000256" key="2">
    <source>
        <dbReference type="ARBA" id="ARBA00023128"/>
    </source>
</evidence>
<proteinExistence type="predicted"/>
<comment type="caution">
    <text evidence="3">The sequence shown here is derived from an EMBL/GenBank/DDBJ whole genome shotgun (WGS) entry which is preliminary data.</text>
</comment>
<name>A0A0W4ZRF8_PNEJ7</name>
<dbReference type="Gene3D" id="3.40.1350.10">
    <property type="match status" value="1"/>
</dbReference>
<dbReference type="InterPro" id="IPR018828">
    <property type="entry name" value="RRG7"/>
</dbReference>
<accession>A0A0W4ZRF8</accession>